<accession>A0A099T2S9</accession>
<dbReference type="InterPro" id="IPR038740">
    <property type="entry name" value="BioF2-like_GNAT_dom"/>
</dbReference>
<keyword evidence="6" id="KW-0961">Cell wall biogenesis/degradation</keyword>
<dbReference type="Pfam" id="PF13480">
    <property type="entry name" value="Acetyltransf_6"/>
    <property type="match status" value="1"/>
</dbReference>
<evidence type="ECO:0000259" key="7">
    <source>
        <dbReference type="Pfam" id="PF13480"/>
    </source>
</evidence>
<comment type="caution">
    <text evidence="8">The sequence shown here is derived from an EMBL/GenBank/DDBJ whole genome shotgun (WGS) entry which is preliminary data.</text>
</comment>
<evidence type="ECO:0000256" key="3">
    <source>
        <dbReference type="ARBA" id="ARBA00022960"/>
    </source>
</evidence>
<dbReference type="GO" id="GO:0044038">
    <property type="term" value="P:cell wall macromolecule biosynthetic process"/>
    <property type="evidence" value="ECO:0007669"/>
    <property type="project" value="InterPro"/>
</dbReference>
<keyword evidence="5" id="KW-0012">Acyltransferase</keyword>
<dbReference type="SUPFAM" id="SSF55729">
    <property type="entry name" value="Acyl-CoA N-acyltransferases (Nat)"/>
    <property type="match status" value="2"/>
</dbReference>
<evidence type="ECO:0000256" key="1">
    <source>
        <dbReference type="ARBA" id="ARBA00009943"/>
    </source>
</evidence>
<dbReference type="GO" id="GO:0016755">
    <property type="term" value="F:aminoacyltransferase activity"/>
    <property type="evidence" value="ECO:0007669"/>
    <property type="project" value="InterPro"/>
</dbReference>
<comment type="similarity">
    <text evidence="1">Belongs to the FemABX family.</text>
</comment>
<evidence type="ECO:0000256" key="2">
    <source>
        <dbReference type="ARBA" id="ARBA00022679"/>
    </source>
</evidence>
<protein>
    <recommendedName>
        <fullName evidence="7">BioF2-like acetyltransferase domain-containing protein</fullName>
    </recommendedName>
</protein>
<dbReference type="PANTHER" id="PTHR36174:SF1">
    <property type="entry name" value="LIPID II:GLYCINE GLYCYLTRANSFERASE"/>
    <property type="match status" value="1"/>
</dbReference>
<dbReference type="Gene3D" id="3.40.630.30">
    <property type="match status" value="1"/>
</dbReference>
<sequence length="341" mass="39793">MTTIVTNVGKEEWEYFLDNSNAATIYHTPQWKTFLEKTFNYESNYLFAKDENDNITGLLPLFYVKSKLTGNRLCCVPFSHRCGILGEINIVKSLIDEAMNYFESTNAHYFEIRDSVSSPLFETQNYYSTYVLDVSDNVENLWKNLSSNARRATRKSEKLGLIAHQTDDPHALKYFYKLNSMTKKELGVPCHPWKFFKNMFDILGNNVSLYVVEYNDEIIAGGIREYYKDTIIAGYAASHPEYKHMNPYNLLNWKSIQDASNNGYQYYDLGRVSYQNEGLMFFKSRWGTIEKKLYYSYFPKNPKSLTDNRSGFLYNIGTKGIKKMPMSLYEQFSNNIFSKFG</sequence>
<evidence type="ECO:0000313" key="8">
    <source>
        <dbReference type="EMBL" id="KGK99154.1"/>
    </source>
</evidence>
<name>A0A099T2S9_METMT</name>
<dbReference type="AlphaFoldDB" id="A0A099T2S9"/>
<keyword evidence="4" id="KW-0573">Peptidoglycan synthesis</keyword>
<dbReference type="EMBL" id="JRHO01000009">
    <property type="protein sequence ID" value="KGK99154.1"/>
    <property type="molecule type" value="Genomic_DNA"/>
</dbReference>
<dbReference type="InterPro" id="IPR003447">
    <property type="entry name" value="FEMABX"/>
</dbReference>
<keyword evidence="3" id="KW-0133">Cell shape</keyword>
<dbReference type="PROSITE" id="PS51191">
    <property type="entry name" value="FEMABX"/>
    <property type="match status" value="1"/>
</dbReference>
<dbReference type="InterPro" id="IPR050644">
    <property type="entry name" value="PG_Glycine_Bridge_Synth"/>
</dbReference>
<evidence type="ECO:0000256" key="6">
    <source>
        <dbReference type="ARBA" id="ARBA00023316"/>
    </source>
</evidence>
<evidence type="ECO:0000256" key="5">
    <source>
        <dbReference type="ARBA" id="ARBA00023315"/>
    </source>
</evidence>
<evidence type="ECO:0000313" key="9">
    <source>
        <dbReference type="Proteomes" id="UP000029859"/>
    </source>
</evidence>
<feature type="domain" description="BioF2-like acetyltransferase" evidence="7">
    <location>
        <begin position="146"/>
        <end position="272"/>
    </location>
</feature>
<evidence type="ECO:0000256" key="4">
    <source>
        <dbReference type="ARBA" id="ARBA00022984"/>
    </source>
</evidence>
<dbReference type="PANTHER" id="PTHR36174">
    <property type="entry name" value="LIPID II:GLYCINE GLYCYLTRANSFERASE"/>
    <property type="match status" value="1"/>
</dbReference>
<proteinExistence type="inferred from homology"/>
<gene>
    <name evidence="8" type="ORF">LI82_03755</name>
</gene>
<dbReference type="Proteomes" id="UP000029859">
    <property type="component" value="Unassembled WGS sequence"/>
</dbReference>
<dbReference type="GO" id="GO:0008360">
    <property type="term" value="P:regulation of cell shape"/>
    <property type="evidence" value="ECO:0007669"/>
    <property type="project" value="UniProtKB-KW"/>
</dbReference>
<reference evidence="8 9" key="1">
    <citation type="submission" date="2014-09" db="EMBL/GenBank/DDBJ databases">
        <title>Draft genome sequence of an obligately methylotrophic methanogen, Methanococcoides methylutens, isolated from marine sediment.</title>
        <authorList>
            <person name="Guan Y."/>
            <person name="Ngugi D.K."/>
            <person name="Blom J."/>
            <person name="Ali S."/>
            <person name="Ferry J.G."/>
            <person name="Stingl U."/>
        </authorList>
    </citation>
    <scope>NUCLEOTIDE SEQUENCE [LARGE SCALE GENOMIC DNA]</scope>
    <source>
        <strain evidence="8 9">DSM 2657</strain>
    </source>
</reference>
<dbReference type="InterPro" id="IPR016181">
    <property type="entry name" value="Acyl_CoA_acyltransferase"/>
</dbReference>
<dbReference type="GO" id="GO:0071555">
    <property type="term" value="P:cell wall organization"/>
    <property type="evidence" value="ECO:0007669"/>
    <property type="project" value="UniProtKB-KW"/>
</dbReference>
<keyword evidence="2" id="KW-0808">Transferase</keyword>
<organism evidence="8 9">
    <name type="scientific">Methanococcoides methylutens</name>
    <dbReference type="NCBI Taxonomy" id="2226"/>
    <lineage>
        <taxon>Archaea</taxon>
        <taxon>Methanobacteriati</taxon>
        <taxon>Methanobacteriota</taxon>
        <taxon>Stenosarchaea group</taxon>
        <taxon>Methanomicrobia</taxon>
        <taxon>Methanosarcinales</taxon>
        <taxon>Methanosarcinaceae</taxon>
        <taxon>Methanococcoides</taxon>
    </lineage>
</organism>
<keyword evidence="9" id="KW-1185">Reference proteome</keyword>